<organism evidence="2 3">
    <name type="scientific">Apiosordaria backusii</name>
    <dbReference type="NCBI Taxonomy" id="314023"/>
    <lineage>
        <taxon>Eukaryota</taxon>
        <taxon>Fungi</taxon>
        <taxon>Dikarya</taxon>
        <taxon>Ascomycota</taxon>
        <taxon>Pezizomycotina</taxon>
        <taxon>Sordariomycetes</taxon>
        <taxon>Sordariomycetidae</taxon>
        <taxon>Sordariales</taxon>
        <taxon>Lasiosphaeriaceae</taxon>
        <taxon>Apiosordaria</taxon>
    </lineage>
</organism>
<keyword evidence="3" id="KW-1185">Reference proteome</keyword>
<dbReference type="EMBL" id="JAUKTV010000002">
    <property type="protein sequence ID" value="KAK0744817.1"/>
    <property type="molecule type" value="Genomic_DNA"/>
</dbReference>
<name>A0AA40ESV3_9PEZI</name>
<proteinExistence type="predicted"/>
<gene>
    <name evidence="2" type="ORF">B0T21DRAFT_279959</name>
</gene>
<comment type="caution">
    <text evidence="2">The sequence shown here is derived from an EMBL/GenBank/DDBJ whole genome shotgun (WGS) entry which is preliminary data.</text>
</comment>
<accession>A0AA40ESV3</accession>
<protein>
    <submittedName>
        <fullName evidence="2">Uncharacterized protein</fullName>
    </submittedName>
</protein>
<dbReference type="Proteomes" id="UP001172159">
    <property type="component" value="Unassembled WGS sequence"/>
</dbReference>
<evidence type="ECO:0000256" key="1">
    <source>
        <dbReference type="SAM" id="Coils"/>
    </source>
</evidence>
<keyword evidence="1" id="KW-0175">Coiled coil</keyword>
<dbReference type="InterPro" id="IPR038765">
    <property type="entry name" value="Papain-like_cys_pep_sf"/>
</dbReference>
<evidence type="ECO:0000313" key="3">
    <source>
        <dbReference type="Proteomes" id="UP001172159"/>
    </source>
</evidence>
<feature type="coiled-coil region" evidence="1">
    <location>
        <begin position="394"/>
        <end position="421"/>
    </location>
</feature>
<reference evidence="2" key="1">
    <citation type="submission" date="2023-06" db="EMBL/GenBank/DDBJ databases">
        <title>Genome-scale phylogeny and comparative genomics of the fungal order Sordariales.</title>
        <authorList>
            <consortium name="Lawrence Berkeley National Laboratory"/>
            <person name="Hensen N."/>
            <person name="Bonometti L."/>
            <person name="Westerberg I."/>
            <person name="Brannstrom I.O."/>
            <person name="Guillou S."/>
            <person name="Cros-Aarteil S."/>
            <person name="Calhoun S."/>
            <person name="Haridas S."/>
            <person name="Kuo A."/>
            <person name="Mondo S."/>
            <person name="Pangilinan J."/>
            <person name="Riley R."/>
            <person name="Labutti K."/>
            <person name="Andreopoulos B."/>
            <person name="Lipzen A."/>
            <person name="Chen C."/>
            <person name="Yanf M."/>
            <person name="Daum C."/>
            <person name="Ng V."/>
            <person name="Clum A."/>
            <person name="Steindorff A."/>
            <person name="Ohm R."/>
            <person name="Martin F."/>
            <person name="Silar P."/>
            <person name="Natvig D."/>
            <person name="Lalanne C."/>
            <person name="Gautier V."/>
            <person name="Ament-Velasquez S.L."/>
            <person name="Kruys A."/>
            <person name="Hutchinson M.I."/>
            <person name="Powell A.J."/>
            <person name="Barry K."/>
            <person name="Miller A.N."/>
            <person name="Grigoriev I.V."/>
            <person name="Debuchy R."/>
            <person name="Gladieux P."/>
            <person name="Thoren M.H."/>
            <person name="Johannesson H."/>
        </authorList>
    </citation>
    <scope>NUCLEOTIDE SEQUENCE</scope>
    <source>
        <strain evidence="2">CBS 540.89</strain>
    </source>
</reference>
<dbReference type="SUPFAM" id="SSF54001">
    <property type="entry name" value="Cysteine proteinases"/>
    <property type="match status" value="1"/>
</dbReference>
<dbReference type="AlphaFoldDB" id="A0AA40ESV3"/>
<sequence>MSVIETSDNFAFPSQNSFHTPGNGIHVDERWTQYADRISQRQKPGEYDEISLSLWQVARGDCLDKAIIESYLQLLRDRYSTIEIAEPRELGSDFEQLGAKTSGKTTVLPIEDGGQWLFAVAYPDYVHWFDSRPNSTVPQCLIPSGGNNFPSWTGPKQTRSEDSGLFMLLGIRLLAEGATHLSQQEADVAIPRFRSITLVELLSMTLDPGDGDFEDLTLVVSAPVGPPKRAAGTAVVPFAVPPVSSPQSLPRAVSARSILPSDRKTILTVLSSAVAASRSTKMTRATALAILWSSIKSGTVVSEFHKRYNGILFYEKMEQIKGINPLLLERDYNIDCSTLKEMRSLQPKFRFWRDLCRLHPDQGWAKYTLLCAIPEGYRVPNGRNLQDAKISEIQLRLSNENDTLQRDLARAKNLCEAILRSSLPAEHLMIDFYLFRAGEPLTDESYNAYLSLDPHERIRIPRQSI</sequence>
<evidence type="ECO:0000313" key="2">
    <source>
        <dbReference type="EMBL" id="KAK0744817.1"/>
    </source>
</evidence>